<dbReference type="VEuPathDB" id="ToxoDB:BESB_082830"/>
<accession>A0A2A9M7C2</accession>
<feature type="region of interest" description="Disordered" evidence="1">
    <location>
        <begin position="748"/>
        <end position="804"/>
    </location>
</feature>
<organism evidence="2 3">
    <name type="scientific">Besnoitia besnoiti</name>
    <name type="common">Apicomplexan protozoan</name>
    <dbReference type="NCBI Taxonomy" id="94643"/>
    <lineage>
        <taxon>Eukaryota</taxon>
        <taxon>Sar</taxon>
        <taxon>Alveolata</taxon>
        <taxon>Apicomplexa</taxon>
        <taxon>Conoidasida</taxon>
        <taxon>Coccidia</taxon>
        <taxon>Eucoccidiorida</taxon>
        <taxon>Eimeriorina</taxon>
        <taxon>Sarcocystidae</taxon>
        <taxon>Besnoitia</taxon>
    </lineage>
</organism>
<dbReference type="KEGG" id="bbes:BESB_082830"/>
<feature type="compositionally biased region" description="Basic and acidic residues" evidence="1">
    <location>
        <begin position="1313"/>
        <end position="1327"/>
    </location>
</feature>
<feature type="compositionally biased region" description="Basic and acidic residues" evidence="1">
    <location>
        <begin position="1433"/>
        <end position="1458"/>
    </location>
</feature>
<feature type="region of interest" description="Disordered" evidence="1">
    <location>
        <begin position="1229"/>
        <end position="1248"/>
    </location>
</feature>
<dbReference type="Proteomes" id="UP000224006">
    <property type="component" value="Chromosome VIII"/>
</dbReference>
<feature type="region of interest" description="Disordered" evidence="1">
    <location>
        <begin position="1159"/>
        <end position="1185"/>
    </location>
</feature>
<evidence type="ECO:0000256" key="1">
    <source>
        <dbReference type="SAM" id="MobiDB-lite"/>
    </source>
</evidence>
<dbReference type="RefSeq" id="XP_029217093.1">
    <property type="nucleotide sequence ID" value="XM_029366633.1"/>
</dbReference>
<comment type="caution">
    <text evidence="2">The sequence shown here is derived from an EMBL/GenBank/DDBJ whole genome shotgun (WGS) entry which is preliminary data.</text>
</comment>
<evidence type="ECO:0000313" key="2">
    <source>
        <dbReference type="EMBL" id="PFH33084.1"/>
    </source>
</evidence>
<dbReference type="EMBL" id="NWUJ01000009">
    <property type="protein sequence ID" value="PFH33084.1"/>
    <property type="molecule type" value="Genomic_DNA"/>
</dbReference>
<name>A0A2A9M7C2_BESBE</name>
<feature type="region of interest" description="Disordered" evidence="1">
    <location>
        <begin position="1289"/>
        <end position="1458"/>
    </location>
</feature>
<feature type="compositionally biased region" description="Basic and acidic residues" evidence="1">
    <location>
        <begin position="1397"/>
        <end position="1424"/>
    </location>
</feature>
<feature type="region of interest" description="Disordered" evidence="1">
    <location>
        <begin position="984"/>
        <end position="1015"/>
    </location>
</feature>
<proteinExistence type="predicted"/>
<gene>
    <name evidence="2" type="ORF">BESB_082830</name>
</gene>
<feature type="compositionally biased region" description="Basic and acidic residues" evidence="1">
    <location>
        <begin position="988"/>
        <end position="1015"/>
    </location>
</feature>
<feature type="compositionally biased region" description="Basic and acidic residues" evidence="1">
    <location>
        <begin position="279"/>
        <end position="314"/>
    </location>
</feature>
<feature type="compositionally biased region" description="Gly residues" evidence="1">
    <location>
        <begin position="1371"/>
        <end position="1383"/>
    </location>
</feature>
<dbReference type="GeneID" id="40313209"/>
<reference evidence="2 3" key="1">
    <citation type="submission" date="2017-09" db="EMBL/GenBank/DDBJ databases">
        <title>Genome sequencing of Besnoitia besnoiti strain Bb-Ger1.</title>
        <authorList>
            <person name="Schares G."/>
            <person name="Venepally P."/>
            <person name="Lorenzi H.A."/>
        </authorList>
    </citation>
    <scope>NUCLEOTIDE SEQUENCE [LARGE SCALE GENOMIC DNA]</scope>
    <source>
        <strain evidence="2 3">Bb-Ger1</strain>
    </source>
</reference>
<feature type="region of interest" description="Disordered" evidence="1">
    <location>
        <begin position="244"/>
        <end position="337"/>
    </location>
</feature>
<feature type="compositionally biased region" description="Basic and acidic residues" evidence="1">
    <location>
        <begin position="783"/>
        <end position="793"/>
    </location>
</feature>
<keyword evidence="3" id="KW-1185">Reference proteome</keyword>
<sequence>MPFFPTALFRRRLRGNQADAATVPGKAAPHVSSHSPPLAVCLRDPPFVFFPAFVFWLAGISAARAAALIFHAAAHAPAAKAGAGEEEGALFKTFSSERERRLLLRPGDCALRDEEREGGGSRRPRVSKKTSREKFLLHEGYSQGDVKILEKLLLRFVAQQYLFFGLLVGQDAFHEDALAPVRHDPLAAVLAFQEAAKLLEARLLASARMPSPAPSLLALFAPEAARGACGRAVATGAAPPHAQSVRAACGSRSRNASALSPDDAIRRSGSQPTNARGAKRSDIASPERRDADTLDAGDAARREAEEGQDEERWRRPILKGTAKRSVRRAEDGGKGVPHVGTSFHSAIAASPTLSGAGGGAQDRVANLPAPVWRRLRQGYFSLDPRFLLHLLLLPHAQQKLVMRVDSAGGGVLEVLYGSGECDAVPGFLCRRDDARRKKAHLLPRPGLRLFLQKFWKRKSPGLERALCAALATQSNCALVAVYRQLDNLRIVSRFVAISVLHQRRLLVENYHAFRHAHPRSFERHTGNLAGTRLPPESPLELLVEVATRAARVEAAESDDDKSDYDGCETKSAKRGAAACAFASSGCTCAATSPAACAFLPKDDRLFVPAPSLADGRADAWRKSAAHGVCLGAARARGRASRDTGEERGGRRAGAGCEDVQDALGEVQAAWLPICIAVRLLTPAFLGPRLQYTYWRLCFLLHHKIQLPALVPDALQATAAGTLFDFTPHATEGQYPFLCEDENFHAPAEPAREAKPTHLRRSRTAAPSRQQLPALAAPGKKAVRMREPHSHEGFQRSPSSVFSAPPASPEPLFPLFCAPRLPLCCFRCIDTVAQDFLAFLFGVNAPAARQAAAGSLPHRRADVFAAARGCAREGRGRRRGGKSDGEVEWKRECARATQEAATLQIPAWCTCGSSYIAKRWKALCGGSDEMTEHLTMGRRNRVFASLLEKVLQHEAALLVELAREERSGVHRNPRALGAAAHAELSEATANEKGDSEDTNRSAESRPPGERVSEANCKKLGADSRNLAARDEGGERGEGILRLSIDAFAAERPAERAASEKRNGKNLDAVASGAGGGDSCVAPSDASTVAGTDIALALRAFLSFLCCFSSPLRFRSSLLHLWDLGNALGGGAPNADVEDEKAVLPLSPPADLVRGVHTLTADCAAQPPRDPAERRLSTASSSRLPRGFEETAHSLARERHDNGVPMEGAAALFSHGKGGAAAAAWLAPGGTLADRESRGPPGGASSATATEAAGLSFSGARRRQGAADVHLLFAAVEHAFVELLLADPVPARRSPQAPPPQALSPGGSPQLSLPREARTGELEGRREEAQPAAGVEQLTEDAGRAQQGGEATAERPGAPEAPNERPSESAPDGGAGRRAGRGPAGRGRRSRAGGADAEPGDRDSSPCSASERERTKTRRRKEDRDERRRRRKGRREGENEKTDREREDSERAQEDAKSADARAFLSRCCVFAAALCAKPPRRCEGRAGSARPGRR</sequence>
<feature type="compositionally biased region" description="Basic residues" evidence="1">
    <location>
        <begin position="315"/>
        <end position="326"/>
    </location>
</feature>
<evidence type="ECO:0000313" key="3">
    <source>
        <dbReference type="Proteomes" id="UP000224006"/>
    </source>
</evidence>
<dbReference type="OrthoDB" id="332357at2759"/>
<protein>
    <submittedName>
        <fullName evidence="2">Uncharacterized protein</fullName>
    </submittedName>
</protein>